<keyword evidence="3" id="KW-1185">Reference proteome</keyword>
<dbReference type="Proteomes" id="UP000073492">
    <property type="component" value="Unassembled WGS sequence"/>
</dbReference>
<dbReference type="EMBL" id="LFZO01000195">
    <property type="protein sequence ID" value="KXT11531.1"/>
    <property type="molecule type" value="Genomic_DNA"/>
</dbReference>
<evidence type="ECO:0000313" key="2">
    <source>
        <dbReference type="EMBL" id="KXT11531.1"/>
    </source>
</evidence>
<protein>
    <submittedName>
        <fullName evidence="2">Uncharacterized protein</fullName>
    </submittedName>
</protein>
<sequence>MLLAGECDPALSLYQIINQSGWQDLPSISCLGRGFVAMVDRHSACWASGALRCLQHIRRDPYMYTFNLFRPTLPTPCTCAKACRDSQLDLTDTTQDGKPSAKSQAFPSHRTAPTSPALTNLTLTSRSRRVSTESPQMHDLSASRISSMLSTAPLLPPTQCMPRAYSIQNAQLPPSHRAERPIMNTRSSHDAETHRHDQASSLEPHIATHDGASLCMYARKPTALMRHSSFSPRTLRQIRHNPAVPLVFNMGLLWPKVEALITGLGIYLERHPRSAVDRSALEQLSCNKQNSSRLCYEEQLIELLHAGWLPLDTRHAMHYEGTCPQRALHVKAKRPPPFFVSLCSIEPATSSENSKVPRTDEDNDNCGPLISMQIAKHPLPPTPRIS</sequence>
<feature type="compositionally biased region" description="Basic and acidic residues" evidence="1">
    <location>
        <begin position="187"/>
        <end position="198"/>
    </location>
</feature>
<dbReference type="AlphaFoldDB" id="A0A139I9V1"/>
<organism evidence="2 3">
    <name type="scientific">Pseudocercospora musae</name>
    <dbReference type="NCBI Taxonomy" id="113226"/>
    <lineage>
        <taxon>Eukaryota</taxon>
        <taxon>Fungi</taxon>
        <taxon>Dikarya</taxon>
        <taxon>Ascomycota</taxon>
        <taxon>Pezizomycotina</taxon>
        <taxon>Dothideomycetes</taxon>
        <taxon>Dothideomycetidae</taxon>
        <taxon>Mycosphaerellales</taxon>
        <taxon>Mycosphaerellaceae</taxon>
        <taxon>Pseudocercospora</taxon>
    </lineage>
</organism>
<evidence type="ECO:0000313" key="3">
    <source>
        <dbReference type="Proteomes" id="UP000073492"/>
    </source>
</evidence>
<evidence type="ECO:0000256" key="1">
    <source>
        <dbReference type="SAM" id="MobiDB-lite"/>
    </source>
</evidence>
<gene>
    <name evidence="2" type="ORF">AC579_6575</name>
</gene>
<accession>A0A139I9V1</accession>
<feature type="compositionally biased region" description="Polar residues" evidence="1">
    <location>
        <begin position="101"/>
        <end position="125"/>
    </location>
</feature>
<reference evidence="2 3" key="1">
    <citation type="submission" date="2015-07" db="EMBL/GenBank/DDBJ databases">
        <title>Comparative genomics of the Sigatoka disease complex on banana suggests a link between parallel evolutionary changes in Pseudocercospora fijiensis and Pseudocercospora eumusae and increased virulence on the banana host.</title>
        <authorList>
            <person name="Chang T.-C."/>
            <person name="Salvucci A."/>
            <person name="Crous P.W."/>
            <person name="Stergiopoulos I."/>
        </authorList>
    </citation>
    <scope>NUCLEOTIDE SEQUENCE [LARGE SCALE GENOMIC DNA]</scope>
    <source>
        <strain evidence="2 3">CBS 116634</strain>
    </source>
</reference>
<feature type="region of interest" description="Disordered" evidence="1">
    <location>
        <begin position="186"/>
        <end position="205"/>
    </location>
</feature>
<proteinExistence type="predicted"/>
<name>A0A139I9V1_9PEZI</name>
<feature type="region of interest" description="Disordered" evidence="1">
    <location>
        <begin position="90"/>
        <end position="140"/>
    </location>
</feature>
<comment type="caution">
    <text evidence="2">The sequence shown here is derived from an EMBL/GenBank/DDBJ whole genome shotgun (WGS) entry which is preliminary data.</text>
</comment>